<name>A0AAN8ILQ8_TRICO</name>
<protein>
    <submittedName>
        <fullName evidence="2">Uncharacterized protein</fullName>
    </submittedName>
</protein>
<accession>A0AAN8ILQ8</accession>
<evidence type="ECO:0000313" key="3">
    <source>
        <dbReference type="Proteomes" id="UP001331761"/>
    </source>
</evidence>
<keyword evidence="3" id="KW-1185">Reference proteome</keyword>
<evidence type="ECO:0000256" key="1">
    <source>
        <dbReference type="SAM" id="MobiDB-lite"/>
    </source>
</evidence>
<comment type="caution">
    <text evidence="2">The sequence shown here is derived from an EMBL/GenBank/DDBJ whole genome shotgun (WGS) entry which is preliminary data.</text>
</comment>
<evidence type="ECO:0000313" key="2">
    <source>
        <dbReference type="EMBL" id="KAK5973967.1"/>
    </source>
</evidence>
<sequence>MGENDMDIDGAPRTSTGSRPRKDYAAIINEFRSKPINNPCSRGKTESQSESDGQSGFNKDVSDEDFGNVMYLISLIH</sequence>
<gene>
    <name evidence="2" type="ORF">GCK32_005029</name>
</gene>
<dbReference type="Proteomes" id="UP001331761">
    <property type="component" value="Unassembled WGS sequence"/>
</dbReference>
<organism evidence="2 3">
    <name type="scientific">Trichostrongylus colubriformis</name>
    <name type="common">Black scour worm</name>
    <dbReference type="NCBI Taxonomy" id="6319"/>
    <lineage>
        <taxon>Eukaryota</taxon>
        <taxon>Metazoa</taxon>
        <taxon>Ecdysozoa</taxon>
        <taxon>Nematoda</taxon>
        <taxon>Chromadorea</taxon>
        <taxon>Rhabditida</taxon>
        <taxon>Rhabditina</taxon>
        <taxon>Rhabditomorpha</taxon>
        <taxon>Strongyloidea</taxon>
        <taxon>Trichostrongylidae</taxon>
        <taxon>Trichostrongylus</taxon>
    </lineage>
</organism>
<feature type="region of interest" description="Disordered" evidence="1">
    <location>
        <begin position="1"/>
        <end position="63"/>
    </location>
</feature>
<dbReference type="AlphaFoldDB" id="A0AAN8ILQ8"/>
<proteinExistence type="predicted"/>
<reference evidence="2 3" key="1">
    <citation type="submission" date="2019-10" db="EMBL/GenBank/DDBJ databases">
        <title>Assembly and Annotation for the nematode Trichostrongylus colubriformis.</title>
        <authorList>
            <person name="Martin J."/>
        </authorList>
    </citation>
    <scope>NUCLEOTIDE SEQUENCE [LARGE SCALE GENOMIC DNA]</scope>
    <source>
        <strain evidence="2">G859</strain>
        <tissue evidence="2">Whole worm</tissue>
    </source>
</reference>
<feature type="compositionally biased region" description="Polar residues" evidence="1">
    <location>
        <begin position="35"/>
        <end position="57"/>
    </location>
</feature>
<dbReference type="EMBL" id="WIXE01014850">
    <property type="protein sequence ID" value="KAK5973967.1"/>
    <property type="molecule type" value="Genomic_DNA"/>
</dbReference>